<name>A0A139AAY0_GONPJ</name>
<dbReference type="Pfam" id="PF03473">
    <property type="entry name" value="MOSC"/>
    <property type="match status" value="1"/>
</dbReference>
<dbReference type="GO" id="GO:0030170">
    <property type="term" value="F:pyridoxal phosphate binding"/>
    <property type="evidence" value="ECO:0007669"/>
    <property type="project" value="InterPro"/>
</dbReference>
<gene>
    <name evidence="2" type="ORF">M427DRAFT_136074</name>
</gene>
<dbReference type="AlphaFoldDB" id="A0A139AAY0"/>
<proteinExistence type="predicted"/>
<accession>A0A139AAY0</accession>
<dbReference type="Proteomes" id="UP000070544">
    <property type="component" value="Unassembled WGS sequence"/>
</dbReference>
<dbReference type="GO" id="GO:0003824">
    <property type="term" value="F:catalytic activity"/>
    <property type="evidence" value="ECO:0007669"/>
    <property type="project" value="InterPro"/>
</dbReference>
<dbReference type="InterPro" id="IPR005303">
    <property type="entry name" value="MOCOS_middle"/>
</dbReference>
<dbReference type="SUPFAM" id="SSF141673">
    <property type="entry name" value="MOSC N-terminal domain-like"/>
    <property type="match status" value="1"/>
</dbReference>
<feature type="domain" description="MOSC" evidence="1">
    <location>
        <begin position="112"/>
        <end position="260"/>
    </location>
</feature>
<dbReference type="PROSITE" id="PS51340">
    <property type="entry name" value="MOSC"/>
    <property type="match status" value="1"/>
</dbReference>
<dbReference type="STRING" id="1344416.A0A139AAY0"/>
<protein>
    <recommendedName>
        <fullName evidence="1">MOSC domain-containing protein</fullName>
    </recommendedName>
</protein>
<evidence type="ECO:0000313" key="2">
    <source>
        <dbReference type="EMBL" id="KXS13982.1"/>
    </source>
</evidence>
<dbReference type="EMBL" id="KQ965772">
    <property type="protein sequence ID" value="KXS13982.1"/>
    <property type="molecule type" value="Genomic_DNA"/>
</dbReference>
<dbReference type="GO" id="GO:0030151">
    <property type="term" value="F:molybdenum ion binding"/>
    <property type="evidence" value="ECO:0007669"/>
    <property type="project" value="InterPro"/>
</dbReference>
<organism evidence="2 3">
    <name type="scientific">Gonapodya prolifera (strain JEL478)</name>
    <name type="common">Monoblepharis prolifera</name>
    <dbReference type="NCBI Taxonomy" id="1344416"/>
    <lineage>
        <taxon>Eukaryota</taxon>
        <taxon>Fungi</taxon>
        <taxon>Fungi incertae sedis</taxon>
        <taxon>Chytridiomycota</taxon>
        <taxon>Chytridiomycota incertae sedis</taxon>
        <taxon>Monoblepharidomycetes</taxon>
        <taxon>Monoblepharidales</taxon>
        <taxon>Gonapodyaceae</taxon>
        <taxon>Gonapodya</taxon>
    </lineage>
</organism>
<dbReference type="PANTHER" id="PTHR14237:SF19">
    <property type="entry name" value="MITOCHONDRIAL AMIDOXIME REDUCING COMPONENT 1"/>
    <property type="match status" value="1"/>
</dbReference>
<dbReference type="PANTHER" id="PTHR14237">
    <property type="entry name" value="MOLYBDOPTERIN COFACTOR SULFURASE MOSC"/>
    <property type="match status" value="1"/>
</dbReference>
<keyword evidence="3" id="KW-1185">Reference proteome</keyword>
<sequence length="269" mass="30662">MRIAQLFVYPVKSCKGIALQEARLDDYSLEFDRMWLLTEGWLVLKAPGVEEELRVRFPREPSQDDSSYPAVVFEESVWAFDEGEEASTWLSKYLYPLHGVRLCVKDTATPRYSDRKYSPDDLKGWSQTAFPDLTPLLVCTAASIPDFDRLIHARNPDLPTLDTLNVRPNIVVEGCYAYAEDRWKVVTLHGCRLMIRCQMPCVDHVAGKMDRTWTTLKTLMSYRHGVDKGVPWQACFALGMAHAKECVGRTVRVGDFVEVVEEGDFESAE</sequence>
<dbReference type="OrthoDB" id="17255at2759"/>
<evidence type="ECO:0000313" key="3">
    <source>
        <dbReference type="Proteomes" id="UP000070544"/>
    </source>
</evidence>
<reference evidence="2 3" key="1">
    <citation type="journal article" date="2015" name="Genome Biol. Evol.">
        <title>Phylogenomic analyses indicate that early fungi evolved digesting cell walls of algal ancestors of land plants.</title>
        <authorList>
            <person name="Chang Y."/>
            <person name="Wang S."/>
            <person name="Sekimoto S."/>
            <person name="Aerts A.L."/>
            <person name="Choi C."/>
            <person name="Clum A."/>
            <person name="LaButti K.M."/>
            <person name="Lindquist E.A."/>
            <person name="Yee Ngan C."/>
            <person name="Ohm R.A."/>
            <person name="Salamov A.A."/>
            <person name="Grigoriev I.V."/>
            <person name="Spatafora J.W."/>
            <person name="Berbee M.L."/>
        </authorList>
    </citation>
    <scope>NUCLEOTIDE SEQUENCE [LARGE SCALE GENOMIC DNA]</scope>
    <source>
        <strain evidence="2 3">JEL478</strain>
    </source>
</reference>
<dbReference type="InterPro" id="IPR005302">
    <property type="entry name" value="MoCF_Sase_C"/>
</dbReference>
<evidence type="ECO:0000259" key="1">
    <source>
        <dbReference type="PROSITE" id="PS51340"/>
    </source>
</evidence>
<dbReference type="Pfam" id="PF03476">
    <property type="entry name" value="MOSC_N"/>
    <property type="match status" value="1"/>
</dbReference>